<reference evidence="2" key="1">
    <citation type="submission" date="2020-05" db="EMBL/GenBank/DDBJ databases">
        <title>Phylogenomic resolution of chytrid fungi.</title>
        <authorList>
            <person name="Stajich J.E."/>
            <person name="Amses K."/>
            <person name="Simmons R."/>
            <person name="Seto K."/>
            <person name="Myers J."/>
            <person name="Bonds A."/>
            <person name="Quandt C.A."/>
            <person name="Barry K."/>
            <person name="Liu P."/>
            <person name="Grigoriev I."/>
            <person name="Longcore J.E."/>
            <person name="James T.Y."/>
        </authorList>
    </citation>
    <scope>NUCLEOTIDE SEQUENCE</scope>
    <source>
        <strain evidence="2">JEL0318</strain>
    </source>
</reference>
<feature type="compositionally biased region" description="Low complexity" evidence="1">
    <location>
        <begin position="74"/>
        <end position="84"/>
    </location>
</feature>
<name>A0AAD5SCK5_9FUNG</name>
<feature type="non-terminal residue" evidence="2">
    <location>
        <position position="1"/>
    </location>
</feature>
<gene>
    <name evidence="2" type="ORF">HK097_006579</name>
</gene>
<keyword evidence="3" id="KW-1185">Reference proteome</keyword>
<dbReference type="Proteomes" id="UP001212841">
    <property type="component" value="Unassembled WGS sequence"/>
</dbReference>
<protein>
    <submittedName>
        <fullName evidence="2">Uncharacterized protein</fullName>
    </submittedName>
</protein>
<sequence>TLTSGMKQITKFDFSIIGTGILAHRSIVTEYRAMEEVFDTMCKAFAAAIQRNRALVAGTRHGSQSSTGQEPLIAQTTAPPTATRVPRRSVY</sequence>
<evidence type="ECO:0000313" key="3">
    <source>
        <dbReference type="Proteomes" id="UP001212841"/>
    </source>
</evidence>
<comment type="caution">
    <text evidence="2">The sequence shown here is derived from an EMBL/GenBank/DDBJ whole genome shotgun (WGS) entry which is preliminary data.</text>
</comment>
<accession>A0AAD5SCK5</accession>
<evidence type="ECO:0000256" key="1">
    <source>
        <dbReference type="SAM" id="MobiDB-lite"/>
    </source>
</evidence>
<feature type="region of interest" description="Disordered" evidence="1">
    <location>
        <begin position="59"/>
        <end position="91"/>
    </location>
</feature>
<proteinExistence type="predicted"/>
<organism evidence="2 3">
    <name type="scientific">Rhizophlyctis rosea</name>
    <dbReference type="NCBI Taxonomy" id="64517"/>
    <lineage>
        <taxon>Eukaryota</taxon>
        <taxon>Fungi</taxon>
        <taxon>Fungi incertae sedis</taxon>
        <taxon>Chytridiomycota</taxon>
        <taxon>Chytridiomycota incertae sedis</taxon>
        <taxon>Chytridiomycetes</taxon>
        <taxon>Rhizophlyctidales</taxon>
        <taxon>Rhizophlyctidaceae</taxon>
        <taxon>Rhizophlyctis</taxon>
    </lineage>
</organism>
<dbReference type="EMBL" id="JADGJD010000308">
    <property type="protein sequence ID" value="KAJ3052292.1"/>
    <property type="molecule type" value="Genomic_DNA"/>
</dbReference>
<evidence type="ECO:0000313" key="2">
    <source>
        <dbReference type="EMBL" id="KAJ3052292.1"/>
    </source>
</evidence>
<dbReference type="AlphaFoldDB" id="A0AAD5SCK5"/>